<dbReference type="AlphaFoldDB" id="A0A839B2Q8"/>
<dbReference type="EMBL" id="CP063369">
    <property type="protein sequence ID" value="QOY31454.1"/>
    <property type="molecule type" value="Genomic_DNA"/>
</dbReference>
<dbReference type="RefSeq" id="WP_105078195.1">
    <property type="nucleotide sequence ID" value="NZ_CP063369.1"/>
</dbReference>
<dbReference type="EMBL" id="JACGTG010000001">
    <property type="protein sequence ID" value="MBA6242010.1"/>
    <property type="molecule type" value="Genomic_DNA"/>
</dbReference>
<evidence type="ECO:0000313" key="2">
    <source>
        <dbReference type="EMBL" id="MBA6242010.1"/>
    </source>
</evidence>
<accession>A0A839B2Q8</accession>
<dbReference type="Proteomes" id="UP000581425">
    <property type="component" value="Chromosome"/>
</dbReference>
<keyword evidence="1" id="KW-1133">Transmembrane helix</keyword>
<reference evidence="3 4" key="2">
    <citation type="submission" date="2020-10" db="EMBL/GenBank/DDBJ databases">
        <title>Analysis of Genomes of Bacterial Isolates from Lameness Outbreaks in Broilers.</title>
        <authorList>
            <person name="Rhoads D."/>
            <person name="Ekesi N.S."/>
        </authorList>
    </citation>
    <scope>NUCLEOTIDE SEQUENCE [LARGE SCALE GENOMIC DNA]</scope>
    <source>
        <strain evidence="3 4">1409</strain>
    </source>
</reference>
<feature type="transmembrane region" description="Helical" evidence="1">
    <location>
        <begin position="146"/>
        <end position="163"/>
    </location>
</feature>
<organism evidence="2 4">
    <name type="scientific">Escherichia coli</name>
    <dbReference type="NCBI Taxonomy" id="562"/>
    <lineage>
        <taxon>Bacteria</taxon>
        <taxon>Pseudomonadati</taxon>
        <taxon>Pseudomonadota</taxon>
        <taxon>Gammaproteobacteria</taxon>
        <taxon>Enterobacterales</taxon>
        <taxon>Enterobacteriaceae</taxon>
        <taxon>Escherichia</taxon>
    </lineage>
</organism>
<evidence type="ECO:0000313" key="4">
    <source>
        <dbReference type="Proteomes" id="UP000581425"/>
    </source>
</evidence>
<evidence type="ECO:0000256" key="1">
    <source>
        <dbReference type="SAM" id="Phobius"/>
    </source>
</evidence>
<feature type="transmembrane region" description="Helical" evidence="1">
    <location>
        <begin position="7"/>
        <end position="25"/>
    </location>
</feature>
<feature type="transmembrane region" description="Helical" evidence="1">
    <location>
        <begin position="354"/>
        <end position="373"/>
    </location>
</feature>
<keyword evidence="1" id="KW-0812">Transmembrane</keyword>
<feature type="transmembrane region" description="Helical" evidence="1">
    <location>
        <begin position="71"/>
        <end position="90"/>
    </location>
</feature>
<gene>
    <name evidence="3" type="ORF">FOI11_001200</name>
    <name evidence="2" type="ORF">FOI11_18850</name>
</gene>
<protein>
    <submittedName>
        <fullName evidence="2">Uncharacterized protein</fullName>
    </submittedName>
</protein>
<feature type="transmembrane region" description="Helical" evidence="1">
    <location>
        <begin position="97"/>
        <end position="115"/>
    </location>
</feature>
<dbReference type="Proteomes" id="UP000581425">
    <property type="component" value="Unassembled WGS sequence"/>
</dbReference>
<feature type="transmembrane region" description="Helical" evidence="1">
    <location>
        <begin position="410"/>
        <end position="429"/>
    </location>
</feature>
<evidence type="ECO:0000313" key="3">
    <source>
        <dbReference type="EMBL" id="QOY31454.1"/>
    </source>
</evidence>
<feature type="transmembrane region" description="Helical" evidence="1">
    <location>
        <begin position="121"/>
        <end position="139"/>
    </location>
</feature>
<reference evidence="2 4" key="1">
    <citation type="submission" date="2020-07" db="EMBL/GenBank/DDBJ databases">
        <title>Analysis of Genomes of Bacterial Isolates from Lameness Outbreaks in Broilers.</title>
        <authorList>
            <person name="Ekesi N.S."/>
            <person name="Alrubaye A."/>
            <person name="Rhoads D."/>
        </authorList>
    </citation>
    <scope>NUCLEOTIDE SEQUENCE [LARGE SCALE GENOMIC DNA]</scope>
    <source>
        <strain evidence="2 4">1409</strain>
    </source>
</reference>
<name>A0A839B2Q8_ECOLX</name>
<feature type="transmembrane region" description="Helical" evidence="1">
    <location>
        <begin position="206"/>
        <end position="226"/>
    </location>
</feature>
<keyword evidence="1" id="KW-0472">Membrane</keyword>
<feature type="transmembrane region" description="Helical" evidence="1">
    <location>
        <begin position="380"/>
        <end position="398"/>
    </location>
</feature>
<proteinExistence type="predicted"/>
<sequence length="443" mass="51530">MNKAIKVSLYISFVLIICALSKNIMMLNTSDFGRAIKPLIEDIPAFTYDLPLLYKLKGHIDSIDSYEYISSYSYILYTYVLFISFFTEYLDARVLSLFLKVIYIYSLYAIFTSYIKTERYVTLFTFFILAFLMCSSSTLSMFASFYQEQIVIIFLPFLVYSLTCKNNKSMLLLFFSLLIISTAKNQFILTPLIVYSYYIFFDRHKLIIKSVICVVCLLASIFAISYSKGVVELNKYHATYFGSYLYMKNNGYKMPSYVDDKCVGLDAWGNKFDISFGAIPTEVGTECFESHKDETFSNALFLLVSKPSTIFKLPFDDGVMSQYKENYFHVYKKLHVIYGESNILTTITNIKDNIFKNIRFISLLLFFIASIFIRNNKIKASLFVVSLFGISQFYVSFFGEGYRDLSKHLFGMYFSFDLCLYITVVFLIYKIIQRNQDNSDVKH</sequence>
<feature type="transmembrane region" description="Helical" evidence="1">
    <location>
        <begin position="169"/>
        <end position="194"/>
    </location>
</feature>